<dbReference type="RefSeq" id="WP_162287649.1">
    <property type="nucleotide sequence ID" value="NZ_LT859958.1"/>
</dbReference>
<dbReference type="InterPro" id="IPR013780">
    <property type="entry name" value="Glyco_hydro_b"/>
</dbReference>
<keyword evidence="2 5" id="KW-0378">Hydrolase</keyword>
<dbReference type="InterPro" id="IPR006047">
    <property type="entry name" value="GH13_cat_dom"/>
</dbReference>
<reference evidence="6" key="1">
    <citation type="submission" date="2017-05" db="EMBL/GenBank/DDBJ databases">
        <authorList>
            <person name="Kirkegaard R."/>
            <person name="Mcilroy J S."/>
        </authorList>
    </citation>
    <scope>NUCLEOTIDE SEQUENCE [LARGE SCALE GENOMIC DNA]</scope>
</reference>
<dbReference type="Proteomes" id="UP000195514">
    <property type="component" value="Chromosome I"/>
</dbReference>
<dbReference type="PANTHER" id="PTHR10357">
    <property type="entry name" value="ALPHA-AMYLASE FAMILY MEMBER"/>
    <property type="match status" value="1"/>
</dbReference>
<name>A0A1Y6K6U5_9CHLR</name>
<keyword evidence="6" id="KW-1185">Reference proteome</keyword>
<evidence type="ECO:0000256" key="2">
    <source>
        <dbReference type="ARBA" id="ARBA00022801"/>
    </source>
</evidence>
<dbReference type="SUPFAM" id="SSF51011">
    <property type="entry name" value="Glycosyl hydrolase domain"/>
    <property type="match status" value="1"/>
</dbReference>
<dbReference type="GO" id="GO:0009313">
    <property type="term" value="P:oligosaccharide catabolic process"/>
    <property type="evidence" value="ECO:0007669"/>
    <property type="project" value="TreeGrafter"/>
</dbReference>
<organism evidence="5 6">
    <name type="scientific">Candidatus Brevifilum fermentans</name>
    <dbReference type="NCBI Taxonomy" id="1986204"/>
    <lineage>
        <taxon>Bacteria</taxon>
        <taxon>Bacillati</taxon>
        <taxon>Chloroflexota</taxon>
        <taxon>Anaerolineae</taxon>
        <taxon>Anaerolineales</taxon>
        <taxon>Anaerolineaceae</taxon>
        <taxon>Candidatus Brevifilum</taxon>
    </lineage>
</organism>
<dbReference type="AlphaFoldDB" id="A0A1Y6K6U5"/>
<dbReference type="PANTHER" id="PTHR10357:SF179">
    <property type="entry name" value="NEUTRAL AND BASIC AMINO ACID TRANSPORT PROTEIN RBAT"/>
    <property type="match status" value="1"/>
</dbReference>
<dbReference type="Gene3D" id="2.60.40.1180">
    <property type="entry name" value="Golgi alpha-mannosidase II"/>
    <property type="match status" value="1"/>
</dbReference>
<evidence type="ECO:0000256" key="1">
    <source>
        <dbReference type="ARBA" id="ARBA00008061"/>
    </source>
</evidence>
<comment type="similarity">
    <text evidence="1">Belongs to the glycosyl hydrolase 13 family.</text>
</comment>
<dbReference type="EMBL" id="LT859958">
    <property type="protein sequence ID" value="SMX53770.1"/>
    <property type="molecule type" value="Genomic_DNA"/>
</dbReference>
<evidence type="ECO:0000256" key="3">
    <source>
        <dbReference type="ARBA" id="ARBA00023295"/>
    </source>
</evidence>
<evidence type="ECO:0000259" key="4">
    <source>
        <dbReference type="SMART" id="SM00642"/>
    </source>
</evidence>
<keyword evidence="3 5" id="KW-0326">Glycosidase</keyword>
<proteinExistence type="inferred from homology"/>
<dbReference type="Gene3D" id="3.20.20.80">
    <property type="entry name" value="Glycosidases"/>
    <property type="match status" value="1"/>
</dbReference>
<protein>
    <submittedName>
        <fullName evidence="5">Putative alpha-glucosidase</fullName>
        <ecNumber evidence="5">3.2.1.20</ecNumber>
    </submittedName>
</protein>
<dbReference type="Pfam" id="PF00128">
    <property type="entry name" value="Alpha-amylase"/>
    <property type="match status" value="1"/>
</dbReference>
<evidence type="ECO:0000313" key="5">
    <source>
        <dbReference type="EMBL" id="SMX53770.1"/>
    </source>
</evidence>
<feature type="domain" description="Glycosyl hydrolase family 13 catalytic" evidence="4">
    <location>
        <begin position="15"/>
        <end position="393"/>
    </location>
</feature>
<dbReference type="FunFam" id="3.90.400.10:FF:000002">
    <property type="entry name" value="Sucrose isomerase"/>
    <property type="match status" value="1"/>
</dbReference>
<dbReference type="InterPro" id="IPR017853">
    <property type="entry name" value="GH"/>
</dbReference>
<dbReference type="GO" id="GO:0004558">
    <property type="term" value="F:alpha-1,4-glucosidase activity"/>
    <property type="evidence" value="ECO:0007669"/>
    <property type="project" value="UniProtKB-EC"/>
</dbReference>
<sequence length="526" mass="61379">MHKDFLWWRDGIIYQIYPRSFADSNADGIGDLPGIISKLDYLQELGIDAIWLSPIYPSPDVDYGYDVADYTAIDPKFGTMQDFEELVKKAKKHGIHIIMDLVLNHTSDQHPWFLESKKSRDNSFHDWYLWRDPKPDGSPPNNWQAIFGGPAWEYVPELGQYYYHMFFKQQPDLNWRNPLVRNAMLDVFRFWLNKGVDGFRLDVFNAYFKDPAFTDNPSKIGIRSFDRQEHIFDVSQPEMYPLLNEIRIIMDSKKQTYVVGETFLADPERTASYCGDGKLHAAFNFDFANNRWHPKRFLKSACKWYAALSEDAWPNNFLSNHDMHRTATRYCLGEDDRRAKVAAAMLLTIKGTPFIYFGEEIGMRDIPIRKKADVKDPVGRHFWPFYKGRDGCRSPMQWTPENNAGFSPADPWLPVHNNYPERNVANQSADSDSLLNTFRQLIQIRKAEPALQRGDFVPIFDDPQYLLAFFRTYQAQQILVVLNFSSRELLFEMPEGNWVALFGTEPPTTEFLTIMPFDIRLFKKTP</sequence>
<dbReference type="SUPFAM" id="SSF51445">
    <property type="entry name" value="(Trans)glycosidases"/>
    <property type="match status" value="1"/>
</dbReference>
<accession>A0A1Y6K6U5</accession>
<dbReference type="KEGG" id="abat:CFX1CAM_0705"/>
<dbReference type="SMART" id="SM00642">
    <property type="entry name" value="Aamy"/>
    <property type="match status" value="1"/>
</dbReference>
<dbReference type="CDD" id="cd11333">
    <property type="entry name" value="AmyAc_SI_OligoGlu_DGase"/>
    <property type="match status" value="1"/>
</dbReference>
<dbReference type="InterPro" id="IPR045857">
    <property type="entry name" value="O16G_dom_2"/>
</dbReference>
<dbReference type="EC" id="3.2.1.20" evidence="5"/>
<gene>
    <name evidence="5" type="primary">aglA</name>
    <name evidence="5" type="ORF">CFX1CAM_0705</name>
</gene>
<dbReference type="Gene3D" id="3.90.400.10">
    <property type="entry name" value="Oligo-1,6-glucosidase, Domain 2"/>
    <property type="match status" value="1"/>
</dbReference>
<evidence type="ECO:0000313" key="6">
    <source>
        <dbReference type="Proteomes" id="UP000195514"/>
    </source>
</evidence>
<dbReference type="GO" id="GO:0004556">
    <property type="term" value="F:alpha-amylase activity"/>
    <property type="evidence" value="ECO:0007669"/>
    <property type="project" value="TreeGrafter"/>
</dbReference>